<dbReference type="Proteomes" id="UP001056766">
    <property type="component" value="Unassembled WGS sequence"/>
</dbReference>
<comment type="caution">
    <text evidence="2">The sequence shown here is derived from an EMBL/GenBank/DDBJ whole genome shotgun (WGS) entry which is preliminary data.</text>
</comment>
<organism evidence="2 3">
    <name type="scientific">Methanococcoides seepicolus</name>
    <dbReference type="NCBI Taxonomy" id="2828780"/>
    <lineage>
        <taxon>Archaea</taxon>
        <taxon>Methanobacteriati</taxon>
        <taxon>Methanobacteriota</taxon>
        <taxon>Stenosarchaea group</taxon>
        <taxon>Methanomicrobia</taxon>
        <taxon>Methanosarcinales</taxon>
        <taxon>Methanosarcinaceae</taxon>
        <taxon>Methanococcoides</taxon>
    </lineage>
</organism>
<dbReference type="RefSeq" id="WP_250867690.1">
    <property type="nucleotide sequence ID" value="NZ_JAGSOI010000012.1"/>
</dbReference>
<keyword evidence="1" id="KW-0812">Transmembrane</keyword>
<accession>A0A9E4ZFR4</accession>
<dbReference type="AlphaFoldDB" id="A0A9E4ZFR4"/>
<gene>
    <name evidence="2" type="ORF">KDK67_04725</name>
</gene>
<reference evidence="2" key="2">
    <citation type="submission" date="2021-04" db="EMBL/GenBank/DDBJ databases">
        <authorList>
            <person name="Dong X."/>
        </authorList>
    </citation>
    <scope>NUCLEOTIDE SEQUENCE</scope>
    <source>
        <strain evidence="2">LLY</strain>
    </source>
</reference>
<feature type="transmembrane region" description="Helical" evidence="1">
    <location>
        <begin position="20"/>
        <end position="38"/>
    </location>
</feature>
<evidence type="ECO:0000313" key="3">
    <source>
        <dbReference type="Proteomes" id="UP001056766"/>
    </source>
</evidence>
<reference evidence="2" key="1">
    <citation type="journal article" date="2021" name="mSystems">
        <title>Bacteria and Archaea Synergistically Convert Glycine Betaine to Biogenic Methane in the Formosa Cold Seep of the South China Sea.</title>
        <authorList>
            <person name="Li L."/>
            <person name="Zhang W."/>
            <person name="Zhang S."/>
            <person name="Song L."/>
            <person name="Sun Q."/>
            <person name="Zhang H."/>
            <person name="Xiang H."/>
            <person name="Dong X."/>
        </authorList>
    </citation>
    <scope>NUCLEOTIDE SEQUENCE</scope>
    <source>
        <strain evidence="2">LLY</strain>
    </source>
</reference>
<keyword evidence="1" id="KW-0472">Membrane</keyword>
<evidence type="ECO:0000313" key="2">
    <source>
        <dbReference type="EMBL" id="MCM1986309.1"/>
    </source>
</evidence>
<dbReference type="EMBL" id="JAGSOI010000012">
    <property type="protein sequence ID" value="MCM1986309.1"/>
    <property type="molecule type" value="Genomic_DNA"/>
</dbReference>
<protein>
    <submittedName>
        <fullName evidence="2">Uncharacterized protein</fullName>
    </submittedName>
</protein>
<feature type="transmembrane region" description="Helical" evidence="1">
    <location>
        <begin position="50"/>
        <end position="78"/>
    </location>
</feature>
<keyword evidence="1" id="KW-1133">Transmembrane helix</keyword>
<proteinExistence type="predicted"/>
<sequence length="83" mass="9719">MLKEVEDLIQNIARHLYHNYISASFGLLLLLIAILYHFMEYFYPNKYGMFFMLTGQIIGSVLYALAIIVLIAFILVLFRKVNK</sequence>
<keyword evidence="3" id="KW-1185">Reference proteome</keyword>
<name>A0A9E4ZFR4_9EURY</name>
<evidence type="ECO:0000256" key="1">
    <source>
        <dbReference type="SAM" id="Phobius"/>
    </source>
</evidence>